<name>A0A1H9HWB0_9RHOB</name>
<dbReference type="STRING" id="657014.SAMN04488092_110117"/>
<protein>
    <submittedName>
        <fullName evidence="2">Uncharacterized protein</fullName>
    </submittedName>
</protein>
<dbReference type="AlphaFoldDB" id="A0A1H9HWB0"/>
<reference evidence="2 3" key="1">
    <citation type="submission" date="2016-10" db="EMBL/GenBank/DDBJ databases">
        <authorList>
            <person name="de Groot N.N."/>
        </authorList>
    </citation>
    <scope>NUCLEOTIDE SEQUENCE [LARGE SCALE GENOMIC DNA]</scope>
    <source>
        <strain evidence="2 3">DSM 22007</strain>
    </source>
</reference>
<keyword evidence="3" id="KW-1185">Reference proteome</keyword>
<dbReference type="EMBL" id="FOEP01000010">
    <property type="protein sequence ID" value="SEQ66600.1"/>
    <property type="molecule type" value="Genomic_DNA"/>
</dbReference>
<evidence type="ECO:0000256" key="1">
    <source>
        <dbReference type="SAM" id="MobiDB-lite"/>
    </source>
</evidence>
<sequence>MGGNVFQEGPSLGDAGHAKSCYSVASVLGKPTETTENRGESQEMRQSNENTEFLLCL</sequence>
<organism evidence="2 3">
    <name type="scientific">Thalassovita taeanensis</name>
    <dbReference type="NCBI Taxonomy" id="657014"/>
    <lineage>
        <taxon>Bacteria</taxon>
        <taxon>Pseudomonadati</taxon>
        <taxon>Pseudomonadota</taxon>
        <taxon>Alphaproteobacteria</taxon>
        <taxon>Rhodobacterales</taxon>
        <taxon>Roseobacteraceae</taxon>
        <taxon>Thalassovita</taxon>
    </lineage>
</organism>
<feature type="compositionally biased region" description="Basic and acidic residues" evidence="1">
    <location>
        <begin position="33"/>
        <end position="43"/>
    </location>
</feature>
<proteinExistence type="predicted"/>
<dbReference type="Proteomes" id="UP000198634">
    <property type="component" value="Unassembled WGS sequence"/>
</dbReference>
<gene>
    <name evidence="2" type="ORF">SAMN04488092_110117</name>
</gene>
<evidence type="ECO:0000313" key="2">
    <source>
        <dbReference type="EMBL" id="SEQ66600.1"/>
    </source>
</evidence>
<feature type="region of interest" description="Disordered" evidence="1">
    <location>
        <begin position="29"/>
        <end position="57"/>
    </location>
</feature>
<evidence type="ECO:0000313" key="3">
    <source>
        <dbReference type="Proteomes" id="UP000198634"/>
    </source>
</evidence>
<accession>A0A1H9HWB0</accession>